<keyword evidence="1" id="KW-0472">Membrane</keyword>
<dbReference type="Gene3D" id="2.160.10.10">
    <property type="entry name" value="Hexapeptide repeat proteins"/>
    <property type="match status" value="1"/>
</dbReference>
<evidence type="ECO:0000313" key="2">
    <source>
        <dbReference type="EMBL" id="CAE8711004.1"/>
    </source>
</evidence>
<reference evidence="2" key="1">
    <citation type="submission" date="2021-02" db="EMBL/GenBank/DDBJ databases">
        <authorList>
            <person name="Dougan E. K."/>
            <person name="Rhodes N."/>
            <person name="Thang M."/>
            <person name="Chan C."/>
        </authorList>
    </citation>
    <scope>NUCLEOTIDE SEQUENCE</scope>
</reference>
<dbReference type="Proteomes" id="UP000626109">
    <property type="component" value="Unassembled WGS sequence"/>
</dbReference>
<name>A0A813KY30_POLGL</name>
<evidence type="ECO:0000313" key="3">
    <source>
        <dbReference type="Proteomes" id="UP000626109"/>
    </source>
</evidence>
<proteinExistence type="predicted"/>
<feature type="non-terminal residue" evidence="2">
    <location>
        <position position="1"/>
    </location>
</feature>
<dbReference type="InterPro" id="IPR011004">
    <property type="entry name" value="Trimer_LpxA-like_sf"/>
</dbReference>
<dbReference type="SUPFAM" id="SSF51161">
    <property type="entry name" value="Trimeric LpxA-like enzymes"/>
    <property type="match status" value="1"/>
</dbReference>
<sequence>VHIERDVVFGSSVLLVNNSAGIARSITLRKAACVLDNSCVLSGSVIPEGALLGSFTVVPEGQKLEAMTVYTGCVKGSCVRLFQRPLLPGERIEGERVVTRQETGLEAAAPPPPLAPVAVLQRQLEAKALHRHTSCFWFTLFNVWCVLSSVVFAPLSDLLYWLTILIDFQIYDYFKDSGRGETVAVLMIAPMYIVVSLTMLAMMCILKWILIGRWTAG</sequence>
<protein>
    <submittedName>
        <fullName evidence="2">Uncharacterized protein</fullName>
    </submittedName>
</protein>
<keyword evidence="1" id="KW-1133">Transmembrane helix</keyword>
<evidence type="ECO:0000256" key="1">
    <source>
        <dbReference type="SAM" id="Phobius"/>
    </source>
</evidence>
<accession>A0A813KY30</accession>
<gene>
    <name evidence="2" type="ORF">PGLA2088_LOCUS36250</name>
</gene>
<comment type="caution">
    <text evidence="2">The sequence shown here is derived from an EMBL/GenBank/DDBJ whole genome shotgun (WGS) entry which is preliminary data.</text>
</comment>
<dbReference type="EMBL" id="CAJNNW010032083">
    <property type="protein sequence ID" value="CAE8711004.1"/>
    <property type="molecule type" value="Genomic_DNA"/>
</dbReference>
<feature type="transmembrane region" description="Helical" evidence="1">
    <location>
        <begin position="135"/>
        <end position="152"/>
    </location>
</feature>
<feature type="transmembrane region" description="Helical" evidence="1">
    <location>
        <begin position="186"/>
        <end position="211"/>
    </location>
</feature>
<organism evidence="2 3">
    <name type="scientific">Polarella glacialis</name>
    <name type="common">Dinoflagellate</name>
    <dbReference type="NCBI Taxonomy" id="89957"/>
    <lineage>
        <taxon>Eukaryota</taxon>
        <taxon>Sar</taxon>
        <taxon>Alveolata</taxon>
        <taxon>Dinophyceae</taxon>
        <taxon>Suessiales</taxon>
        <taxon>Suessiaceae</taxon>
        <taxon>Polarella</taxon>
    </lineage>
</organism>
<dbReference type="AlphaFoldDB" id="A0A813KY30"/>
<feature type="non-terminal residue" evidence="2">
    <location>
        <position position="217"/>
    </location>
</feature>
<keyword evidence="1" id="KW-0812">Transmembrane</keyword>